<comment type="caution">
    <text evidence="1">The sequence shown here is derived from an EMBL/GenBank/DDBJ whole genome shotgun (WGS) entry which is preliminary data.</text>
</comment>
<dbReference type="OrthoDB" id="1919336at2759"/>
<reference evidence="1" key="1">
    <citation type="submission" date="2020-01" db="EMBL/GenBank/DDBJ databases">
        <authorList>
            <person name="Mishra B."/>
        </authorList>
    </citation>
    <scope>NUCLEOTIDE SEQUENCE [LARGE SCALE GENOMIC DNA]</scope>
</reference>
<keyword evidence="2" id="KW-1185">Reference proteome</keyword>
<organism evidence="1 2">
    <name type="scientific">Microthlaspi erraticum</name>
    <dbReference type="NCBI Taxonomy" id="1685480"/>
    <lineage>
        <taxon>Eukaryota</taxon>
        <taxon>Viridiplantae</taxon>
        <taxon>Streptophyta</taxon>
        <taxon>Embryophyta</taxon>
        <taxon>Tracheophyta</taxon>
        <taxon>Spermatophyta</taxon>
        <taxon>Magnoliopsida</taxon>
        <taxon>eudicotyledons</taxon>
        <taxon>Gunneridae</taxon>
        <taxon>Pentapetalae</taxon>
        <taxon>rosids</taxon>
        <taxon>malvids</taxon>
        <taxon>Brassicales</taxon>
        <taxon>Brassicaceae</taxon>
        <taxon>Coluteocarpeae</taxon>
        <taxon>Microthlaspi</taxon>
    </lineage>
</organism>
<accession>A0A6D2KVC9</accession>
<proteinExistence type="predicted"/>
<evidence type="ECO:0000313" key="1">
    <source>
        <dbReference type="EMBL" id="CAA7053043.1"/>
    </source>
</evidence>
<gene>
    <name evidence="1" type="ORF">MERR_LOCUS40278</name>
</gene>
<dbReference type="AlphaFoldDB" id="A0A6D2KVC9"/>
<name>A0A6D2KVC9_9BRAS</name>
<protein>
    <submittedName>
        <fullName evidence="1">Uncharacterized protein</fullName>
    </submittedName>
</protein>
<sequence length="86" mass="10237">MLGKTFACNQSLTQAVQETVNKKKKKDCPETKRPSSSYIFKGIEREGDRIRQDFIHFIRYENTRKKRIQGNITTTYYYTRRQILAV</sequence>
<evidence type="ECO:0000313" key="2">
    <source>
        <dbReference type="Proteomes" id="UP000467841"/>
    </source>
</evidence>
<dbReference type="EMBL" id="CACVBM020001518">
    <property type="protein sequence ID" value="CAA7053043.1"/>
    <property type="molecule type" value="Genomic_DNA"/>
</dbReference>
<dbReference type="Proteomes" id="UP000467841">
    <property type="component" value="Unassembled WGS sequence"/>
</dbReference>